<dbReference type="GO" id="GO:0004519">
    <property type="term" value="F:endonuclease activity"/>
    <property type="evidence" value="ECO:0007669"/>
    <property type="project" value="UniProtKB-KW"/>
</dbReference>
<dbReference type="OrthoDB" id="596345at2"/>
<dbReference type="AlphaFoldDB" id="A0A2U2B744"/>
<name>A0A2U2B744_9BACT</name>
<evidence type="ECO:0000313" key="3">
    <source>
        <dbReference type="Proteomes" id="UP000244956"/>
    </source>
</evidence>
<dbReference type="Proteomes" id="UP000244956">
    <property type="component" value="Unassembled WGS sequence"/>
</dbReference>
<keyword evidence="2" id="KW-0255">Endonuclease</keyword>
<reference evidence="2 3" key="1">
    <citation type="submission" date="2018-05" db="EMBL/GenBank/DDBJ databases">
        <title>Marinilabilia rubrum sp. nov., isolated from saltern sediment.</title>
        <authorList>
            <person name="Zhang R."/>
        </authorList>
    </citation>
    <scope>NUCLEOTIDE SEQUENCE [LARGE SCALE GENOMIC DNA]</scope>
    <source>
        <strain evidence="2 3">WTE16</strain>
    </source>
</reference>
<dbReference type="RefSeq" id="WP_109264887.1">
    <property type="nucleotide sequence ID" value="NZ_QEWP01000010.1"/>
</dbReference>
<dbReference type="PANTHER" id="PTHR14859:SF15">
    <property type="entry name" value="ENDONUCLEASE_EXONUCLEASE_PHOSPHATASE DOMAIN-CONTAINING PROTEIN"/>
    <property type="match status" value="1"/>
</dbReference>
<protein>
    <submittedName>
        <fullName evidence="2">Endonuclease</fullName>
    </submittedName>
</protein>
<evidence type="ECO:0000313" key="2">
    <source>
        <dbReference type="EMBL" id="PWD98888.1"/>
    </source>
</evidence>
<dbReference type="EMBL" id="QEWP01000010">
    <property type="protein sequence ID" value="PWD98888.1"/>
    <property type="molecule type" value="Genomic_DNA"/>
</dbReference>
<dbReference type="InterPro" id="IPR051916">
    <property type="entry name" value="GPI-anchor_lipid_remodeler"/>
</dbReference>
<dbReference type="Gene3D" id="3.60.10.10">
    <property type="entry name" value="Endonuclease/exonuclease/phosphatase"/>
    <property type="match status" value="1"/>
</dbReference>
<comment type="caution">
    <text evidence="2">The sequence shown here is derived from an EMBL/GenBank/DDBJ whole genome shotgun (WGS) entry which is preliminary data.</text>
</comment>
<dbReference type="GO" id="GO:0016020">
    <property type="term" value="C:membrane"/>
    <property type="evidence" value="ECO:0007669"/>
    <property type="project" value="GOC"/>
</dbReference>
<dbReference type="InterPro" id="IPR005135">
    <property type="entry name" value="Endo/exonuclease/phosphatase"/>
</dbReference>
<dbReference type="GO" id="GO:0006506">
    <property type="term" value="P:GPI anchor biosynthetic process"/>
    <property type="evidence" value="ECO:0007669"/>
    <property type="project" value="TreeGrafter"/>
</dbReference>
<dbReference type="Pfam" id="PF03372">
    <property type="entry name" value="Exo_endo_phos"/>
    <property type="match status" value="1"/>
</dbReference>
<evidence type="ECO:0000259" key="1">
    <source>
        <dbReference type="Pfam" id="PF03372"/>
    </source>
</evidence>
<dbReference type="InterPro" id="IPR036691">
    <property type="entry name" value="Endo/exonu/phosph_ase_sf"/>
</dbReference>
<keyword evidence="2" id="KW-0540">Nuclease</keyword>
<proteinExistence type="predicted"/>
<dbReference type="SUPFAM" id="SSF56219">
    <property type="entry name" value="DNase I-like"/>
    <property type="match status" value="1"/>
</dbReference>
<keyword evidence="3" id="KW-1185">Reference proteome</keyword>
<gene>
    <name evidence="2" type="ORF">DDZ16_12880</name>
</gene>
<accession>A0A2U2B744</accession>
<feature type="domain" description="Endonuclease/exonuclease/phosphatase" evidence="1">
    <location>
        <begin position="27"/>
        <end position="253"/>
    </location>
</feature>
<sequence length="263" mass="29518">MKVRFLILVVIVLISGRFLQAQELKVMTFNIYHGEQNYNPGKSNLEEVAKVINRYKPDFVALQEVDSMTNRSAGLNEGTPFNQVAKLAEMTGMYGYFGKAIDFSNGGYGEGILSKEELSYKVHELHIPEGGEGRALIQVKYQKSNGETIIFAGTHLCHQFDKNRKAQSKAICQIYKHSDAAVILGGDFNFQPGTKPYKILAKCFDDAAKIKGNPENTIPFHAPEQRIDYIFISQNTNWIVKDVKVIRNNASDHMPVLVTLSLK</sequence>
<keyword evidence="2" id="KW-0378">Hydrolase</keyword>
<organism evidence="2 3">
    <name type="scientific">Marinilabilia rubra</name>
    <dbReference type="NCBI Taxonomy" id="2162893"/>
    <lineage>
        <taxon>Bacteria</taxon>
        <taxon>Pseudomonadati</taxon>
        <taxon>Bacteroidota</taxon>
        <taxon>Bacteroidia</taxon>
        <taxon>Marinilabiliales</taxon>
        <taxon>Marinilabiliaceae</taxon>
        <taxon>Marinilabilia</taxon>
    </lineage>
</organism>
<dbReference type="PANTHER" id="PTHR14859">
    <property type="entry name" value="CALCOFLUOR WHITE HYPERSENSITIVE PROTEIN PRECURSOR"/>
    <property type="match status" value="1"/>
</dbReference>